<proteinExistence type="predicted"/>
<dbReference type="EMBL" id="QGBI01000014">
    <property type="protein sequence ID" value="MBX3891364.1"/>
    <property type="molecule type" value="Genomic_DNA"/>
</dbReference>
<sequence length="93" mass="10533">MNQQSNRPTAICPSRKGELGRFMSRENISNMLRAGSASDLTDYALATGYRGSRRVIVMDGRVVTHRWLEWPVFLQLCRRRSGNGFKANQVCNA</sequence>
<dbReference type="AlphaFoldDB" id="A0AAW4Q5M3"/>
<comment type="caution">
    <text evidence="1">The sequence shown here is derived from an EMBL/GenBank/DDBJ whole genome shotgun (WGS) entry which is preliminary data.</text>
</comment>
<dbReference type="RefSeq" id="WP_182553279.1">
    <property type="nucleotide sequence ID" value="NZ_QGAQ01000014.1"/>
</dbReference>
<organism evidence="1 2">
    <name type="scientific">Ralstonia pickettii</name>
    <name type="common">Burkholderia pickettii</name>
    <dbReference type="NCBI Taxonomy" id="329"/>
    <lineage>
        <taxon>Bacteria</taxon>
        <taxon>Pseudomonadati</taxon>
        <taxon>Pseudomonadota</taxon>
        <taxon>Betaproteobacteria</taxon>
        <taxon>Burkholderiales</taxon>
        <taxon>Burkholderiaceae</taxon>
        <taxon>Ralstonia</taxon>
    </lineage>
</organism>
<name>A0AAW4Q5M3_RALPI</name>
<evidence type="ECO:0000313" key="2">
    <source>
        <dbReference type="Proteomes" id="UP001199322"/>
    </source>
</evidence>
<gene>
    <name evidence="1" type="ORF">DEE74_15980</name>
</gene>
<evidence type="ECO:0000313" key="1">
    <source>
        <dbReference type="EMBL" id="MBX3891364.1"/>
    </source>
</evidence>
<reference evidence="1" key="1">
    <citation type="submission" date="2018-06" db="EMBL/GenBank/DDBJ databases">
        <authorList>
            <person name="O'Rourke A."/>
        </authorList>
    </citation>
    <scope>NUCLEOTIDE SEQUENCE</scope>
    <source>
        <strain evidence="1">132550021-3</strain>
    </source>
</reference>
<dbReference type="Proteomes" id="UP001199322">
    <property type="component" value="Unassembled WGS sequence"/>
</dbReference>
<accession>A0AAW4Q5M3</accession>
<protein>
    <submittedName>
        <fullName evidence="1">Uncharacterized protein</fullName>
    </submittedName>
</protein>